<sequence length="127" mass="14440">MIKVVTYMDIKERAEALREISTPGSRIGLTELSRSNAWRKALEQRGLLEIVDRADTAGYLVSVDSLNEMLDVINALESEVEHLTIQQMFTARGDKEQWETGSELSQSAQESLKRRKEKIHAFLYGGR</sequence>
<dbReference type="Proteomes" id="UP000070092">
    <property type="component" value="Unassembled WGS sequence"/>
</dbReference>
<reference evidence="1 2" key="1">
    <citation type="submission" date="2016-01" db="EMBL/GenBank/DDBJ databases">
        <authorList>
            <person name="Oliw E.H."/>
        </authorList>
    </citation>
    <scope>NUCLEOTIDE SEQUENCE [LARGE SCALE GENOMIC DNA]</scope>
    <source>
        <strain evidence="1 2">MJR8628B</strain>
    </source>
</reference>
<comment type="caution">
    <text evidence="1">The sequence shown here is derived from an EMBL/GenBank/DDBJ whole genome shotgun (WGS) entry which is preliminary data.</text>
</comment>
<gene>
    <name evidence="1" type="ORF">HMPREF3196_01815</name>
</gene>
<evidence type="ECO:0000313" key="2">
    <source>
        <dbReference type="Proteomes" id="UP000070092"/>
    </source>
</evidence>
<accession>A0A133KL27</accession>
<evidence type="ECO:0000313" key="1">
    <source>
        <dbReference type="EMBL" id="KWZ80313.1"/>
    </source>
</evidence>
<dbReference type="EMBL" id="LRPO01000047">
    <property type="protein sequence ID" value="KWZ80313.1"/>
    <property type="molecule type" value="Genomic_DNA"/>
</dbReference>
<dbReference type="PATRIC" id="fig|1681.53.peg.1775"/>
<protein>
    <submittedName>
        <fullName evidence="1">Uncharacterized protein</fullName>
    </submittedName>
</protein>
<dbReference type="AlphaFoldDB" id="A0A133KL27"/>
<name>A0A133KL27_BIFBI</name>
<organism evidence="1 2">
    <name type="scientific">Bifidobacterium bifidum</name>
    <dbReference type="NCBI Taxonomy" id="1681"/>
    <lineage>
        <taxon>Bacteria</taxon>
        <taxon>Bacillati</taxon>
        <taxon>Actinomycetota</taxon>
        <taxon>Actinomycetes</taxon>
        <taxon>Bifidobacteriales</taxon>
        <taxon>Bifidobacteriaceae</taxon>
        <taxon>Bifidobacterium</taxon>
    </lineage>
</organism>
<proteinExistence type="predicted"/>